<evidence type="ECO:0000313" key="2">
    <source>
        <dbReference type="EMBL" id="MCI12633.1"/>
    </source>
</evidence>
<organism evidence="2 3">
    <name type="scientific">Trifolium medium</name>
    <dbReference type="NCBI Taxonomy" id="97028"/>
    <lineage>
        <taxon>Eukaryota</taxon>
        <taxon>Viridiplantae</taxon>
        <taxon>Streptophyta</taxon>
        <taxon>Embryophyta</taxon>
        <taxon>Tracheophyta</taxon>
        <taxon>Spermatophyta</taxon>
        <taxon>Magnoliopsida</taxon>
        <taxon>eudicotyledons</taxon>
        <taxon>Gunneridae</taxon>
        <taxon>Pentapetalae</taxon>
        <taxon>rosids</taxon>
        <taxon>fabids</taxon>
        <taxon>Fabales</taxon>
        <taxon>Fabaceae</taxon>
        <taxon>Papilionoideae</taxon>
        <taxon>50 kb inversion clade</taxon>
        <taxon>NPAAA clade</taxon>
        <taxon>Hologalegina</taxon>
        <taxon>IRL clade</taxon>
        <taxon>Trifolieae</taxon>
        <taxon>Trifolium</taxon>
    </lineage>
</organism>
<dbReference type="Gene3D" id="3.10.10.10">
    <property type="entry name" value="HIV Type 1 Reverse Transcriptase, subunit A, domain 1"/>
    <property type="match status" value="1"/>
</dbReference>
<dbReference type="InterPro" id="IPR043128">
    <property type="entry name" value="Rev_trsase/Diguanyl_cyclase"/>
</dbReference>
<dbReference type="Proteomes" id="UP000265520">
    <property type="component" value="Unassembled WGS sequence"/>
</dbReference>
<evidence type="ECO:0000313" key="3">
    <source>
        <dbReference type="Proteomes" id="UP000265520"/>
    </source>
</evidence>
<dbReference type="InterPro" id="IPR000477">
    <property type="entry name" value="RT_dom"/>
</dbReference>
<protein>
    <recommendedName>
        <fullName evidence="1">Reverse transcriptase domain-containing protein</fullName>
    </recommendedName>
</protein>
<sequence>MPLSIADLLVDYADIFEEPSQLPPSRAGFDHQIPLKDGDAPFNLRPYRFSRIQKDIIDKLVQDMIDQGIVQHNTSPFSYPTILVRKKDGSWRLCVDFRRLNELTIKDRFPIPLIEDLMDELGGSIVFSKLDLRSGYHQLRMAQGEEYKTAFKTHSVNHWRIMFVIFA</sequence>
<reference evidence="2 3" key="1">
    <citation type="journal article" date="2018" name="Front. Plant Sci.">
        <title>Red Clover (Trifolium pratense) and Zigzag Clover (T. medium) - A Picture of Genomic Similarities and Differences.</title>
        <authorList>
            <person name="Dluhosova J."/>
            <person name="Istvanek J."/>
            <person name="Nedelnik J."/>
            <person name="Repkova J."/>
        </authorList>
    </citation>
    <scope>NUCLEOTIDE SEQUENCE [LARGE SCALE GENOMIC DNA]</scope>
    <source>
        <strain evidence="3">cv. 10/8</strain>
        <tissue evidence="2">Leaf</tissue>
    </source>
</reference>
<name>A0A392PKL1_9FABA</name>
<feature type="domain" description="Reverse transcriptase" evidence="1">
    <location>
        <begin position="84"/>
        <end position="156"/>
    </location>
</feature>
<dbReference type="PANTHER" id="PTHR24559:SF450">
    <property type="entry name" value="RNA-DIRECTED DNA POLYMERASE HOMOLOG"/>
    <property type="match status" value="1"/>
</dbReference>
<dbReference type="InterPro" id="IPR043502">
    <property type="entry name" value="DNA/RNA_pol_sf"/>
</dbReference>
<accession>A0A392PKL1</accession>
<dbReference type="InterPro" id="IPR053134">
    <property type="entry name" value="RNA-dir_DNA_polymerase"/>
</dbReference>
<dbReference type="PANTHER" id="PTHR24559">
    <property type="entry name" value="TRANSPOSON TY3-I GAG-POL POLYPROTEIN"/>
    <property type="match status" value="1"/>
</dbReference>
<dbReference type="CDD" id="cd01647">
    <property type="entry name" value="RT_LTR"/>
    <property type="match status" value="1"/>
</dbReference>
<dbReference type="AlphaFoldDB" id="A0A392PKL1"/>
<proteinExistence type="predicted"/>
<dbReference type="EMBL" id="LXQA010084966">
    <property type="protein sequence ID" value="MCI12633.1"/>
    <property type="molecule type" value="Genomic_DNA"/>
</dbReference>
<comment type="caution">
    <text evidence="2">The sequence shown here is derived from an EMBL/GenBank/DDBJ whole genome shotgun (WGS) entry which is preliminary data.</text>
</comment>
<dbReference type="Gene3D" id="3.30.70.270">
    <property type="match status" value="1"/>
</dbReference>
<keyword evidence="3" id="KW-1185">Reference proteome</keyword>
<dbReference type="Pfam" id="PF00078">
    <property type="entry name" value="RVT_1"/>
    <property type="match status" value="1"/>
</dbReference>
<dbReference type="SUPFAM" id="SSF56672">
    <property type="entry name" value="DNA/RNA polymerases"/>
    <property type="match status" value="1"/>
</dbReference>
<evidence type="ECO:0000259" key="1">
    <source>
        <dbReference type="Pfam" id="PF00078"/>
    </source>
</evidence>